<keyword evidence="1" id="KW-0472">Membrane</keyword>
<accession>A0A5Q0BEH1</accession>
<keyword evidence="1" id="KW-1133">Transmembrane helix</keyword>
<proteinExistence type="predicted"/>
<organism evidence="2 3">
    <name type="scientific">Candidatus Methylospira mobilis</name>
    <dbReference type="NCBI Taxonomy" id="1808979"/>
    <lineage>
        <taxon>Bacteria</taxon>
        <taxon>Pseudomonadati</taxon>
        <taxon>Pseudomonadota</taxon>
        <taxon>Gammaproteobacteria</taxon>
        <taxon>Methylococcales</taxon>
        <taxon>Methylococcaceae</taxon>
        <taxon>Candidatus Methylospira</taxon>
    </lineage>
</organism>
<dbReference type="EMBL" id="CP044205">
    <property type="protein sequence ID" value="QFY42265.1"/>
    <property type="molecule type" value="Genomic_DNA"/>
</dbReference>
<evidence type="ECO:0000256" key="1">
    <source>
        <dbReference type="SAM" id="Phobius"/>
    </source>
</evidence>
<evidence type="ECO:0008006" key="4">
    <source>
        <dbReference type="Google" id="ProtNLM"/>
    </source>
</evidence>
<dbReference type="Gene3D" id="2.30.30.830">
    <property type="match status" value="1"/>
</dbReference>
<dbReference type="KEGG" id="mmob:F6R98_06175"/>
<dbReference type="OrthoDB" id="5569728at2"/>
<keyword evidence="1" id="KW-0812">Transmembrane</keyword>
<protein>
    <recommendedName>
        <fullName evidence="4">Type II secretion system protein GspC N-terminal domain-containing protein</fullName>
    </recommendedName>
</protein>
<evidence type="ECO:0000313" key="2">
    <source>
        <dbReference type="EMBL" id="QFY42265.1"/>
    </source>
</evidence>
<dbReference type="AlphaFoldDB" id="A0A5Q0BEH1"/>
<dbReference type="RefSeq" id="WP_153248247.1">
    <property type="nucleotide sequence ID" value="NZ_CP044205.1"/>
</dbReference>
<sequence length="178" mass="20167">MKQFSNDSLAVKRALNDYRWAIFLFVLSVFMLFMLLAEWGVMSWRDKMLLARLDEKPPQAAQPPAVKGPVASDLLPMESYAQTVERPVFMEGRKPGLEPWLSLEQGTKTTQGPLSLTGVVLSPGGEEALLTDDQHHTKRLKKGESWNGWTLQGVYPDHAVIEQRGDRQDIRLHTKKKP</sequence>
<gene>
    <name evidence="2" type="ORF">F6R98_06175</name>
</gene>
<reference evidence="2 3" key="1">
    <citation type="submission" date="2019-09" db="EMBL/GenBank/DDBJ databases">
        <title>Ecophysiology of the spiral-shaped methanotroph Methylospira mobilis as revealed by the complete genome sequence.</title>
        <authorList>
            <person name="Oshkin I.Y."/>
            <person name="Dedysh S.N."/>
            <person name="Miroshnikov K."/>
            <person name="Danilova O.V."/>
            <person name="Hakobyan A."/>
            <person name="Liesack W."/>
        </authorList>
    </citation>
    <scope>NUCLEOTIDE SEQUENCE [LARGE SCALE GENOMIC DNA]</scope>
    <source>
        <strain evidence="2 3">Shm1</strain>
    </source>
</reference>
<keyword evidence="3" id="KW-1185">Reference proteome</keyword>
<dbReference type="InParanoid" id="A0A5Q0BEH1"/>
<name>A0A5Q0BEH1_9GAMM</name>
<evidence type="ECO:0000313" key="3">
    <source>
        <dbReference type="Proteomes" id="UP000325755"/>
    </source>
</evidence>
<feature type="transmembrane region" description="Helical" evidence="1">
    <location>
        <begin position="20"/>
        <end position="42"/>
    </location>
</feature>
<dbReference type="Proteomes" id="UP000325755">
    <property type="component" value="Chromosome"/>
</dbReference>